<evidence type="ECO:0000313" key="2">
    <source>
        <dbReference type="EMBL" id="TWH70668.1"/>
    </source>
</evidence>
<evidence type="ECO:0000313" key="3">
    <source>
        <dbReference type="Proteomes" id="UP000319825"/>
    </source>
</evidence>
<protein>
    <submittedName>
        <fullName evidence="2">Acetyltransferase (GNAT) family protein</fullName>
    </submittedName>
</protein>
<keyword evidence="3" id="KW-1185">Reference proteome</keyword>
<dbReference type="GO" id="GO:0016747">
    <property type="term" value="F:acyltransferase activity, transferring groups other than amino-acyl groups"/>
    <property type="evidence" value="ECO:0007669"/>
    <property type="project" value="InterPro"/>
</dbReference>
<dbReference type="Proteomes" id="UP000319825">
    <property type="component" value="Unassembled WGS sequence"/>
</dbReference>
<dbReference type="Pfam" id="PF00583">
    <property type="entry name" value="Acetyltransf_1"/>
    <property type="match status" value="1"/>
</dbReference>
<keyword evidence="2" id="KW-0808">Transferase</keyword>
<dbReference type="RefSeq" id="WP_145776899.1">
    <property type="nucleotide sequence ID" value="NZ_BAAATQ010000249.1"/>
</dbReference>
<gene>
    <name evidence="2" type="ORF">JD77_05693</name>
</gene>
<sequence>MRYCLVEWTPEQLATRADEAIDVLAEAPGHGPAMRDGSRRQLVEHLTMPGFRAVAILGPLADIVGFGYGYLCRPGQRWRNWAAGAMPVVADRRRWLDDAYTVSELQVRPARQGGGLGEAMLRGMLSSAGTRTAVLSTAETAEARSRAWRLYRRMGFRDLRRGLGYPGDPRSFAILGRDLPWRDGSGCTGDRGAWPAVRR</sequence>
<reference evidence="2 3" key="1">
    <citation type="submission" date="2019-07" db="EMBL/GenBank/DDBJ databases">
        <title>R&amp;d 2014.</title>
        <authorList>
            <person name="Klenk H.-P."/>
        </authorList>
    </citation>
    <scope>NUCLEOTIDE SEQUENCE [LARGE SCALE GENOMIC DNA]</scope>
    <source>
        <strain evidence="2 3">DSM 43868</strain>
    </source>
</reference>
<proteinExistence type="predicted"/>
<accession>A0A562IIK1</accession>
<dbReference type="InterPro" id="IPR000182">
    <property type="entry name" value="GNAT_dom"/>
</dbReference>
<dbReference type="Gene3D" id="3.40.630.30">
    <property type="match status" value="1"/>
</dbReference>
<feature type="domain" description="N-acetyltransferase" evidence="1">
    <location>
        <begin position="3"/>
        <end position="180"/>
    </location>
</feature>
<dbReference type="AlphaFoldDB" id="A0A562IIK1"/>
<name>A0A562IIK1_MICOL</name>
<dbReference type="EMBL" id="VLKE01000001">
    <property type="protein sequence ID" value="TWH70668.1"/>
    <property type="molecule type" value="Genomic_DNA"/>
</dbReference>
<dbReference type="SUPFAM" id="SSF55729">
    <property type="entry name" value="Acyl-CoA N-acyltransferases (Nat)"/>
    <property type="match status" value="1"/>
</dbReference>
<organism evidence="2 3">
    <name type="scientific">Micromonospora olivasterospora</name>
    <dbReference type="NCBI Taxonomy" id="1880"/>
    <lineage>
        <taxon>Bacteria</taxon>
        <taxon>Bacillati</taxon>
        <taxon>Actinomycetota</taxon>
        <taxon>Actinomycetes</taxon>
        <taxon>Micromonosporales</taxon>
        <taxon>Micromonosporaceae</taxon>
        <taxon>Micromonospora</taxon>
    </lineage>
</organism>
<evidence type="ECO:0000259" key="1">
    <source>
        <dbReference type="PROSITE" id="PS51186"/>
    </source>
</evidence>
<comment type="caution">
    <text evidence="2">The sequence shown here is derived from an EMBL/GenBank/DDBJ whole genome shotgun (WGS) entry which is preliminary data.</text>
</comment>
<dbReference type="PROSITE" id="PS51186">
    <property type="entry name" value="GNAT"/>
    <property type="match status" value="1"/>
</dbReference>
<dbReference type="InterPro" id="IPR016181">
    <property type="entry name" value="Acyl_CoA_acyltransferase"/>
</dbReference>
<dbReference type="OrthoDB" id="3692150at2"/>